<name>A0ABY6B472_9BURK</name>
<dbReference type="RefSeq" id="WP_261759807.1">
    <property type="nucleotide sequence ID" value="NZ_CP104562.2"/>
</dbReference>
<evidence type="ECO:0000313" key="4">
    <source>
        <dbReference type="Proteomes" id="UP001064933"/>
    </source>
</evidence>
<feature type="region of interest" description="Disordered" evidence="1">
    <location>
        <begin position="313"/>
        <end position="421"/>
    </location>
</feature>
<feature type="region of interest" description="Disordered" evidence="1">
    <location>
        <begin position="36"/>
        <end position="67"/>
    </location>
</feature>
<keyword evidence="4" id="KW-1185">Reference proteome</keyword>
<accession>A0ABY6B472</accession>
<feature type="signal peptide" evidence="2">
    <location>
        <begin position="1"/>
        <end position="37"/>
    </location>
</feature>
<evidence type="ECO:0000256" key="2">
    <source>
        <dbReference type="SAM" id="SignalP"/>
    </source>
</evidence>
<dbReference type="Proteomes" id="UP001064933">
    <property type="component" value="Chromosome"/>
</dbReference>
<evidence type="ECO:0000256" key="1">
    <source>
        <dbReference type="SAM" id="MobiDB-lite"/>
    </source>
</evidence>
<dbReference type="EMBL" id="CP104562">
    <property type="protein sequence ID" value="UXH79989.1"/>
    <property type="molecule type" value="Genomic_DNA"/>
</dbReference>
<feature type="compositionally biased region" description="Low complexity" evidence="1">
    <location>
        <begin position="160"/>
        <end position="169"/>
    </location>
</feature>
<feature type="compositionally biased region" description="Pro residues" evidence="1">
    <location>
        <begin position="412"/>
        <end position="421"/>
    </location>
</feature>
<feature type="compositionally biased region" description="Low complexity" evidence="1">
    <location>
        <begin position="313"/>
        <end position="323"/>
    </location>
</feature>
<evidence type="ECO:0000313" key="3">
    <source>
        <dbReference type="EMBL" id="UXH79989.1"/>
    </source>
</evidence>
<proteinExistence type="predicted"/>
<gene>
    <name evidence="3" type="ORF">N4261_08955</name>
</gene>
<organism evidence="3 4">
    <name type="scientific">Roseateles amylovorans</name>
    <dbReference type="NCBI Taxonomy" id="2978473"/>
    <lineage>
        <taxon>Bacteria</taxon>
        <taxon>Pseudomonadati</taxon>
        <taxon>Pseudomonadota</taxon>
        <taxon>Betaproteobacteria</taxon>
        <taxon>Burkholderiales</taxon>
        <taxon>Sphaerotilaceae</taxon>
        <taxon>Roseateles</taxon>
    </lineage>
</organism>
<sequence>MHPPRRLDRLSACMPAWRGTVLAMLAAVWVASGPAVAAQAPPNGKTGQAAGATKGRKPAPSTANHPEAADIAELRARIANREVSLLRRTEVSDAAIEVWLHPPSRQYYVGVSMQGTLRRTLKSTNEAEAWLGFDSFRRLAAIGDVGRPVLLGQMAGGSGASSSASTTTARSLPAPPHPPAVMPGQDLRTVAVPPEQIAAPPAVDAADLALVEQARNNVDPNRRTSTVAVPAEPAENARPAGQAVETLRRQRLGDDVARLVWSADTAQYSASLTRQGKVVGMLRTGDGALAARAYEDFLRQAEARAAVMPAAEAASAARPAASASLRPTSLRIDSDPAAPHAVTAKPLKTAKVGRTARPRQVAGGLSTAQTPKAARTSKAHSARTAAAKGDKTDKASRASKTAKARATKASAPQPPPAPPAT</sequence>
<feature type="compositionally biased region" description="Low complexity" evidence="1">
    <location>
        <begin position="44"/>
        <end position="53"/>
    </location>
</feature>
<keyword evidence="2" id="KW-0732">Signal</keyword>
<feature type="region of interest" description="Disordered" evidence="1">
    <location>
        <begin position="155"/>
        <end position="180"/>
    </location>
</feature>
<feature type="chain" id="PRO_5045936470" evidence="2">
    <location>
        <begin position="38"/>
        <end position="421"/>
    </location>
</feature>
<protein>
    <submittedName>
        <fullName evidence="3">DUF2968 domain-containing protein</fullName>
    </submittedName>
</protein>
<reference evidence="3" key="1">
    <citation type="submission" date="2022-10" db="EMBL/GenBank/DDBJ databases">
        <title>Characterization and whole genome sequencing of a new Roseateles species, isolated from fresh water.</title>
        <authorList>
            <person name="Guliayeva D.Y."/>
            <person name="Akhremchuk A.E."/>
            <person name="Sikolenko M.A."/>
            <person name="Valentovich L.N."/>
            <person name="Sidarenka A.V."/>
        </authorList>
    </citation>
    <scope>NUCLEOTIDE SEQUENCE</scope>
    <source>
        <strain evidence="3">BIM B-1768</strain>
    </source>
</reference>